<evidence type="ECO:0000313" key="3">
    <source>
        <dbReference type="EMBL" id="GBL72583.1"/>
    </source>
</evidence>
<dbReference type="Pfam" id="PF05970">
    <property type="entry name" value="PIF1"/>
    <property type="match status" value="1"/>
</dbReference>
<dbReference type="Proteomes" id="UP000499080">
    <property type="component" value="Unassembled WGS sequence"/>
</dbReference>
<keyword evidence="1" id="KW-0233">DNA recombination</keyword>
<dbReference type="OrthoDB" id="6429999at2759"/>
<reference evidence="3 4" key="1">
    <citation type="journal article" date="2019" name="Sci. Rep.">
        <title>Orb-weaving spider Araneus ventricosus genome elucidates the spidroin gene catalogue.</title>
        <authorList>
            <person name="Kono N."/>
            <person name="Nakamura H."/>
            <person name="Ohtoshi R."/>
            <person name="Moran D.A.P."/>
            <person name="Shinohara A."/>
            <person name="Yoshida Y."/>
            <person name="Fujiwara M."/>
            <person name="Mori M."/>
            <person name="Tomita M."/>
            <person name="Arakawa K."/>
        </authorList>
    </citation>
    <scope>NUCLEOTIDE SEQUENCE [LARGE SCALE GENOMIC DNA]</scope>
</reference>
<dbReference type="AlphaFoldDB" id="A0A4Y1ZYN5"/>
<keyword evidence="4" id="KW-1185">Reference proteome</keyword>
<keyword evidence="1" id="KW-0378">Hydrolase</keyword>
<feature type="domain" description="DNA helicase Pif1-like DEAD-box helicase" evidence="2">
    <location>
        <begin position="18"/>
        <end position="106"/>
    </location>
</feature>
<organism evidence="3 4">
    <name type="scientific">Araneus ventricosus</name>
    <name type="common">Orbweaver spider</name>
    <name type="synonym">Epeira ventricosa</name>
    <dbReference type="NCBI Taxonomy" id="182803"/>
    <lineage>
        <taxon>Eukaryota</taxon>
        <taxon>Metazoa</taxon>
        <taxon>Ecdysozoa</taxon>
        <taxon>Arthropoda</taxon>
        <taxon>Chelicerata</taxon>
        <taxon>Arachnida</taxon>
        <taxon>Araneae</taxon>
        <taxon>Araneomorphae</taxon>
        <taxon>Entelegynae</taxon>
        <taxon>Araneoidea</taxon>
        <taxon>Araneidae</taxon>
        <taxon>Araneus</taxon>
    </lineage>
</organism>
<sequence length="137" mass="15654">MNALCPTKLRLKTGCYVKDIRLNNNIMEGTIMVLAGDFRQTLAVTPRGTRADEIQACLKSSYLWNDIQILGLTTNMRVHLKGDPSPQQFADNLLQLRNDAISSDNQDRCIAMQRTERIVKTQQELKEEMFPNVSQHF</sequence>
<dbReference type="PANTHER" id="PTHR10492:SF78">
    <property type="entry name" value="ATP-DEPENDENT DNA HELICASE"/>
    <property type="match status" value="1"/>
</dbReference>
<comment type="similarity">
    <text evidence="1">Belongs to the helicase family.</text>
</comment>
<keyword evidence="1" id="KW-0347">Helicase</keyword>
<protein>
    <recommendedName>
        <fullName evidence="1">ATP-dependent DNA helicase</fullName>
        <ecNumber evidence="1">5.6.2.3</ecNumber>
    </recommendedName>
</protein>
<keyword evidence="1" id="KW-0547">Nucleotide-binding</keyword>
<comment type="cofactor">
    <cofactor evidence="1">
        <name>Mg(2+)</name>
        <dbReference type="ChEBI" id="CHEBI:18420"/>
    </cofactor>
</comment>
<evidence type="ECO:0000256" key="1">
    <source>
        <dbReference type="RuleBase" id="RU363044"/>
    </source>
</evidence>
<name>A0A4Y1ZYN5_ARAVE</name>
<gene>
    <name evidence="3" type="ORF">AVEN_127850_1</name>
</gene>
<dbReference type="InterPro" id="IPR010285">
    <property type="entry name" value="DNA_helicase_pif1-like_DEAD"/>
</dbReference>
<dbReference type="EMBL" id="BGPR01000002">
    <property type="protein sequence ID" value="GBL72583.1"/>
    <property type="molecule type" value="Genomic_DNA"/>
</dbReference>
<dbReference type="EC" id="5.6.2.3" evidence="1"/>
<keyword evidence="1" id="KW-0067">ATP-binding</keyword>
<dbReference type="GO" id="GO:0006310">
    <property type="term" value="P:DNA recombination"/>
    <property type="evidence" value="ECO:0007669"/>
    <property type="project" value="UniProtKB-KW"/>
</dbReference>
<dbReference type="GO" id="GO:0043139">
    <property type="term" value="F:5'-3' DNA helicase activity"/>
    <property type="evidence" value="ECO:0007669"/>
    <property type="project" value="UniProtKB-EC"/>
</dbReference>
<evidence type="ECO:0000259" key="2">
    <source>
        <dbReference type="Pfam" id="PF05970"/>
    </source>
</evidence>
<accession>A0A4Y1ZYN5</accession>
<comment type="catalytic activity">
    <reaction evidence="1">
        <text>ATP + H2O = ADP + phosphate + H(+)</text>
        <dbReference type="Rhea" id="RHEA:13065"/>
        <dbReference type="ChEBI" id="CHEBI:15377"/>
        <dbReference type="ChEBI" id="CHEBI:15378"/>
        <dbReference type="ChEBI" id="CHEBI:30616"/>
        <dbReference type="ChEBI" id="CHEBI:43474"/>
        <dbReference type="ChEBI" id="CHEBI:456216"/>
        <dbReference type="EC" id="5.6.2.3"/>
    </reaction>
</comment>
<keyword evidence="1" id="KW-0234">DNA repair</keyword>
<dbReference type="GO" id="GO:0005524">
    <property type="term" value="F:ATP binding"/>
    <property type="evidence" value="ECO:0007669"/>
    <property type="project" value="UniProtKB-KW"/>
</dbReference>
<dbReference type="PANTHER" id="PTHR10492">
    <property type="match status" value="1"/>
</dbReference>
<dbReference type="GO" id="GO:0006281">
    <property type="term" value="P:DNA repair"/>
    <property type="evidence" value="ECO:0007669"/>
    <property type="project" value="UniProtKB-KW"/>
</dbReference>
<dbReference type="GO" id="GO:0000723">
    <property type="term" value="P:telomere maintenance"/>
    <property type="evidence" value="ECO:0007669"/>
    <property type="project" value="InterPro"/>
</dbReference>
<evidence type="ECO:0000313" key="4">
    <source>
        <dbReference type="Proteomes" id="UP000499080"/>
    </source>
</evidence>
<keyword evidence="1" id="KW-0227">DNA damage</keyword>
<comment type="caution">
    <text evidence="3">The sequence shown here is derived from an EMBL/GenBank/DDBJ whole genome shotgun (WGS) entry which is preliminary data.</text>
</comment>
<proteinExistence type="inferred from homology"/>
<dbReference type="GO" id="GO:0016887">
    <property type="term" value="F:ATP hydrolysis activity"/>
    <property type="evidence" value="ECO:0007669"/>
    <property type="project" value="RHEA"/>
</dbReference>